<evidence type="ECO:0000313" key="12">
    <source>
        <dbReference type="Proteomes" id="UP000492821"/>
    </source>
</evidence>
<feature type="region of interest" description="Disordered" evidence="11">
    <location>
        <begin position="1"/>
        <end position="40"/>
    </location>
</feature>
<dbReference type="GO" id="GO:0005886">
    <property type="term" value="C:plasma membrane"/>
    <property type="evidence" value="ECO:0007669"/>
    <property type="project" value="UniProtKB-SubCell"/>
</dbReference>
<keyword evidence="2" id="KW-0813">Transport</keyword>
<proteinExistence type="predicted"/>
<evidence type="ECO:0000256" key="10">
    <source>
        <dbReference type="PROSITE-ProRule" id="PRU00023"/>
    </source>
</evidence>
<feature type="repeat" description="ANK" evidence="10">
    <location>
        <begin position="180"/>
        <end position="212"/>
    </location>
</feature>
<dbReference type="SUPFAM" id="SSF48403">
    <property type="entry name" value="Ankyrin repeat"/>
    <property type="match status" value="1"/>
</dbReference>
<evidence type="ECO:0000256" key="7">
    <source>
        <dbReference type="ARBA" id="ARBA00022837"/>
    </source>
</evidence>
<feature type="compositionally biased region" description="Basic and acidic residues" evidence="11">
    <location>
        <begin position="13"/>
        <end position="29"/>
    </location>
</feature>
<evidence type="ECO:0000313" key="13">
    <source>
        <dbReference type="WBParaSite" id="Pan_g15589.t1"/>
    </source>
</evidence>
<dbReference type="Gene3D" id="1.25.40.20">
    <property type="entry name" value="Ankyrin repeat-containing domain"/>
    <property type="match status" value="1"/>
</dbReference>
<dbReference type="PANTHER" id="PTHR10582:SF28">
    <property type="entry name" value="NANCHUNG, ISOFORM B"/>
    <property type="match status" value="1"/>
</dbReference>
<accession>A0A7E4V340</accession>
<evidence type="ECO:0000256" key="9">
    <source>
        <dbReference type="ARBA" id="ARBA00023303"/>
    </source>
</evidence>
<keyword evidence="9" id="KW-0407">Ion channel</keyword>
<keyword evidence="3" id="KW-1003">Cell membrane</keyword>
<evidence type="ECO:0000256" key="4">
    <source>
        <dbReference type="ARBA" id="ARBA00022568"/>
    </source>
</evidence>
<evidence type="ECO:0000256" key="2">
    <source>
        <dbReference type="ARBA" id="ARBA00022448"/>
    </source>
</evidence>
<reference evidence="12" key="1">
    <citation type="journal article" date="2013" name="Genetics">
        <title>The draft genome and transcriptome of Panagrellus redivivus are shaped by the harsh demands of a free-living lifestyle.</title>
        <authorList>
            <person name="Srinivasan J."/>
            <person name="Dillman A.R."/>
            <person name="Macchietto M.G."/>
            <person name="Heikkinen L."/>
            <person name="Lakso M."/>
            <person name="Fracchia K.M."/>
            <person name="Antoshechkin I."/>
            <person name="Mortazavi A."/>
            <person name="Wong G."/>
            <person name="Sternberg P.W."/>
        </authorList>
    </citation>
    <scope>NUCLEOTIDE SEQUENCE [LARGE SCALE GENOMIC DNA]</scope>
    <source>
        <strain evidence="12">MT8872</strain>
    </source>
</reference>
<dbReference type="GO" id="GO:0005262">
    <property type="term" value="F:calcium channel activity"/>
    <property type="evidence" value="ECO:0007669"/>
    <property type="project" value="UniProtKB-KW"/>
</dbReference>
<keyword evidence="5" id="KW-0107">Calcium channel</keyword>
<dbReference type="PROSITE" id="PS50297">
    <property type="entry name" value="ANK_REP_REGION"/>
    <property type="match status" value="1"/>
</dbReference>
<evidence type="ECO:0000256" key="5">
    <source>
        <dbReference type="ARBA" id="ARBA00022673"/>
    </source>
</evidence>
<dbReference type="Pfam" id="PF12796">
    <property type="entry name" value="Ank_2"/>
    <property type="match status" value="1"/>
</dbReference>
<evidence type="ECO:0000256" key="11">
    <source>
        <dbReference type="SAM" id="MobiDB-lite"/>
    </source>
</evidence>
<dbReference type="PANTHER" id="PTHR10582">
    <property type="entry name" value="TRANSIENT RECEPTOR POTENTIAL ION CHANNEL PROTEIN"/>
    <property type="match status" value="1"/>
</dbReference>
<name>A0A7E4V340_PANRE</name>
<evidence type="ECO:0000256" key="6">
    <source>
        <dbReference type="ARBA" id="ARBA00022737"/>
    </source>
</evidence>
<evidence type="ECO:0000256" key="3">
    <source>
        <dbReference type="ARBA" id="ARBA00022475"/>
    </source>
</evidence>
<dbReference type="GO" id="GO:0098703">
    <property type="term" value="P:calcium ion import across plasma membrane"/>
    <property type="evidence" value="ECO:0007669"/>
    <property type="project" value="TreeGrafter"/>
</dbReference>
<keyword evidence="10" id="KW-0040">ANK repeat</keyword>
<evidence type="ECO:0000256" key="8">
    <source>
        <dbReference type="ARBA" id="ARBA00023065"/>
    </source>
</evidence>
<dbReference type="WBParaSite" id="Pan_g15589.t1">
    <property type="protein sequence ID" value="Pan_g15589.t1"/>
    <property type="gene ID" value="Pan_g15589"/>
</dbReference>
<evidence type="ECO:0000256" key="1">
    <source>
        <dbReference type="ARBA" id="ARBA00004651"/>
    </source>
</evidence>
<keyword evidence="12" id="KW-1185">Reference proteome</keyword>
<dbReference type="PROSITE" id="PS50088">
    <property type="entry name" value="ANK_REPEAT"/>
    <property type="match status" value="1"/>
</dbReference>
<keyword evidence="7" id="KW-0106">Calcium</keyword>
<organism evidence="12 13">
    <name type="scientific">Panagrellus redivivus</name>
    <name type="common">Microworm</name>
    <dbReference type="NCBI Taxonomy" id="6233"/>
    <lineage>
        <taxon>Eukaryota</taxon>
        <taxon>Metazoa</taxon>
        <taxon>Ecdysozoa</taxon>
        <taxon>Nematoda</taxon>
        <taxon>Chromadorea</taxon>
        <taxon>Rhabditida</taxon>
        <taxon>Tylenchina</taxon>
        <taxon>Panagrolaimomorpha</taxon>
        <taxon>Panagrolaimoidea</taxon>
        <taxon>Panagrolaimidae</taxon>
        <taxon>Panagrellus</taxon>
    </lineage>
</organism>
<protein>
    <submittedName>
        <fullName evidence="13">ANK_REP_REGION domain-containing protein</fullName>
    </submittedName>
</protein>
<comment type="subcellular location">
    <subcellularLocation>
        <location evidence="1">Cell membrane</location>
        <topology evidence="1">Multi-pass membrane protein</topology>
    </subcellularLocation>
</comment>
<keyword evidence="6" id="KW-0677">Repeat</keyword>
<dbReference type="InterPro" id="IPR002110">
    <property type="entry name" value="Ankyrin_rpt"/>
</dbReference>
<dbReference type="InterPro" id="IPR036770">
    <property type="entry name" value="Ankyrin_rpt-contain_sf"/>
</dbReference>
<dbReference type="Proteomes" id="UP000492821">
    <property type="component" value="Unassembled WGS sequence"/>
</dbReference>
<dbReference type="SMART" id="SM00248">
    <property type="entry name" value="ANK"/>
    <property type="match status" value="2"/>
</dbReference>
<keyword evidence="8" id="KW-0406">Ion transport</keyword>
<sequence length="244" mass="27284">MLAESAAPPTPQEHLDESKKNKAEGHPCDDGSPSGIKNQVDGRSNAIYQLADVTGNGILAMVAKDALRSNDTTEIDKQIREKVRPFLYNDGDGAELPIHEVISQRHKERKGTDFSPAGQTPAMLMKFVCWRLDARGAVGETLLHVCFLNGLTDHMKLLAQRLIFCFPKIINDFYICDEYYGETVLHMGIVSENPEMVRFLLKCGADVSQRCSGNFFTCDDQKSTREDKWDSEHAMLSRHTSFTG</sequence>
<keyword evidence="3" id="KW-0472">Membrane</keyword>
<reference evidence="13" key="2">
    <citation type="submission" date="2020-10" db="UniProtKB">
        <authorList>
            <consortium name="WormBaseParasite"/>
        </authorList>
    </citation>
    <scope>IDENTIFICATION</scope>
</reference>
<dbReference type="InterPro" id="IPR024862">
    <property type="entry name" value="TRPV"/>
</dbReference>
<dbReference type="AlphaFoldDB" id="A0A7E4V340"/>
<keyword evidence="4" id="KW-0109">Calcium transport</keyword>